<dbReference type="PANTHER" id="PTHR43537:SF5">
    <property type="entry name" value="UXU OPERON TRANSCRIPTIONAL REGULATOR"/>
    <property type="match status" value="1"/>
</dbReference>
<dbReference type="GO" id="GO:0003700">
    <property type="term" value="F:DNA-binding transcription factor activity"/>
    <property type="evidence" value="ECO:0007669"/>
    <property type="project" value="InterPro"/>
</dbReference>
<dbReference type="GO" id="GO:0003677">
    <property type="term" value="F:DNA binding"/>
    <property type="evidence" value="ECO:0007669"/>
    <property type="project" value="UniProtKB-KW"/>
</dbReference>
<dbReference type="SUPFAM" id="SSF46785">
    <property type="entry name" value="Winged helix' DNA-binding domain"/>
    <property type="match status" value="1"/>
</dbReference>
<dbReference type="InterPro" id="IPR000524">
    <property type="entry name" value="Tscrpt_reg_HTH_GntR"/>
</dbReference>
<protein>
    <submittedName>
        <fullName evidence="5">FadR family transcriptional regulator</fullName>
    </submittedName>
</protein>
<dbReference type="Pfam" id="PF00392">
    <property type="entry name" value="GntR"/>
    <property type="match status" value="1"/>
</dbReference>
<dbReference type="SMART" id="SM00895">
    <property type="entry name" value="FCD"/>
    <property type="match status" value="1"/>
</dbReference>
<dbReference type="InterPro" id="IPR036390">
    <property type="entry name" value="WH_DNA-bd_sf"/>
</dbReference>
<dbReference type="Gene3D" id="1.10.10.10">
    <property type="entry name" value="Winged helix-like DNA-binding domain superfamily/Winged helix DNA-binding domain"/>
    <property type="match status" value="1"/>
</dbReference>
<dbReference type="InterPro" id="IPR008920">
    <property type="entry name" value="TF_FadR/GntR_C"/>
</dbReference>
<keyword evidence="6" id="KW-1185">Reference proteome</keyword>
<gene>
    <name evidence="5" type="ORF">FAZ95_11995</name>
</gene>
<organism evidence="5 6">
    <name type="scientific">Trinickia violacea</name>
    <dbReference type="NCBI Taxonomy" id="2571746"/>
    <lineage>
        <taxon>Bacteria</taxon>
        <taxon>Pseudomonadati</taxon>
        <taxon>Pseudomonadota</taxon>
        <taxon>Betaproteobacteria</taxon>
        <taxon>Burkholderiales</taxon>
        <taxon>Burkholderiaceae</taxon>
        <taxon>Trinickia</taxon>
    </lineage>
</organism>
<reference evidence="5 6" key="1">
    <citation type="submission" date="2019-05" db="EMBL/GenBank/DDBJ databases">
        <title>Burkholderia sp. DHOD12, isolated from subtropical forest soil.</title>
        <authorList>
            <person name="Gao Z.-H."/>
            <person name="Qiu L.-H."/>
        </authorList>
    </citation>
    <scope>NUCLEOTIDE SEQUENCE [LARGE SCALE GENOMIC DNA]</scope>
    <source>
        <strain evidence="5 6">DHOD12</strain>
    </source>
</reference>
<dbReference type="AlphaFoldDB" id="A0A4P8ILN5"/>
<keyword evidence="3" id="KW-0804">Transcription</keyword>
<dbReference type="EMBL" id="CP040077">
    <property type="protein sequence ID" value="QCP49832.1"/>
    <property type="molecule type" value="Genomic_DNA"/>
</dbReference>
<dbReference type="PROSITE" id="PS50949">
    <property type="entry name" value="HTH_GNTR"/>
    <property type="match status" value="1"/>
</dbReference>
<evidence type="ECO:0000259" key="4">
    <source>
        <dbReference type="PROSITE" id="PS50949"/>
    </source>
</evidence>
<dbReference type="Proteomes" id="UP000298656">
    <property type="component" value="Chromosome 1"/>
</dbReference>
<dbReference type="KEGG" id="tvl:FAZ95_11995"/>
<dbReference type="InterPro" id="IPR036388">
    <property type="entry name" value="WH-like_DNA-bd_sf"/>
</dbReference>
<evidence type="ECO:0000256" key="3">
    <source>
        <dbReference type="ARBA" id="ARBA00023163"/>
    </source>
</evidence>
<sequence>MAAPSHQGDLRALSGRRGRRVSDCWMVERRVRGDAAVPGRLEQWVGRVGPRGRFPFNVTGFWSPSDCFSSIFGGLSPGSPIMPESPFAAWQPSKRLDRGNAAEQILEDLREQILSGQLARGAKLPTEKQLAQAYGVSGPTIREAIRGLTTACLVEVRHGSGAYVTAEVDQLIAVSLRSMIQMERVGIRQVLDVLGALVEHAAGLAAKQASEEDINAMQEILESIAQAKEASQISVSLMQFVEALGNASGNPLVAALCRFLFGVQIGLATQLLGTSFAPLRKAAGKLAKDRQAVVDAIATRDPEAARSAARTYHERALKTILALPNAEAAFEPSRELAILASLLQQR</sequence>
<dbReference type="Pfam" id="PF07729">
    <property type="entry name" value="FCD"/>
    <property type="match status" value="1"/>
</dbReference>
<keyword evidence="2" id="KW-0238">DNA-binding</keyword>
<evidence type="ECO:0000256" key="2">
    <source>
        <dbReference type="ARBA" id="ARBA00023125"/>
    </source>
</evidence>
<evidence type="ECO:0000313" key="6">
    <source>
        <dbReference type="Proteomes" id="UP000298656"/>
    </source>
</evidence>
<dbReference type="Gene3D" id="1.20.120.530">
    <property type="entry name" value="GntR ligand-binding domain-like"/>
    <property type="match status" value="1"/>
</dbReference>
<dbReference type="PANTHER" id="PTHR43537">
    <property type="entry name" value="TRANSCRIPTIONAL REGULATOR, GNTR FAMILY"/>
    <property type="match status" value="1"/>
</dbReference>
<dbReference type="CDD" id="cd07377">
    <property type="entry name" value="WHTH_GntR"/>
    <property type="match status" value="1"/>
</dbReference>
<dbReference type="SMART" id="SM00345">
    <property type="entry name" value="HTH_GNTR"/>
    <property type="match status" value="1"/>
</dbReference>
<feature type="domain" description="HTH gntR-type" evidence="4">
    <location>
        <begin position="99"/>
        <end position="167"/>
    </location>
</feature>
<keyword evidence="1" id="KW-0805">Transcription regulation</keyword>
<dbReference type="InterPro" id="IPR011711">
    <property type="entry name" value="GntR_C"/>
</dbReference>
<evidence type="ECO:0000256" key="1">
    <source>
        <dbReference type="ARBA" id="ARBA00023015"/>
    </source>
</evidence>
<name>A0A4P8ILN5_9BURK</name>
<dbReference type="SUPFAM" id="SSF48008">
    <property type="entry name" value="GntR ligand-binding domain-like"/>
    <property type="match status" value="1"/>
</dbReference>
<proteinExistence type="predicted"/>
<accession>A0A4P8ILN5</accession>
<dbReference type="OrthoDB" id="4535513at2"/>
<evidence type="ECO:0000313" key="5">
    <source>
        <dbReference type="EMBL" id="QCP49832.1"/>
    </source>
</evidence>